<gene>
    <name evidence="2" type="ORF">TCE0_041r13904</name>
</gene>
<keyword evidence="3" id="KW-1185">Reference proteome</keyword>
<comment type="caution">
    <text evidence="2">The sequence shown here is derived from an EMBL/GenBank/DDBJ whole genome shotgun (WGS) entry which is preliminary data.</text>
</comment>
<dbReference type="EMBL" id="DF933837">
    <property type="protein sequence ID" value="GAM41067.1"/>
    <property type="molecule type" value="Genomic_DNA"/>
</dbReference>
<dbReference type="AlphaFoldDB" id="A0A6V8HGT6"/>
<feature type="chain" id="PRO_5028349056" description="Hydrophobin" evidence="1">
    <location>
        <begin position="19"/>
        <end position="188"/>
    </location>
</feature>
<sequence>MIVSTLITLAAVLQLGSCVNLCTFPVGVSPGCDLSQSYICCNNISEDSCCGFDNSDGHNTGLGGSVLTENLPTSGSEVPAAETNIYSDTCNNAIGRITYSGCLTFSGGNRAASAGWFYLNNRRRSLSNARDTNDTLQTNCQVPNMASYTTKDGIQRRIAIPEGHYDDVLEGVLSNNYTFLDTYPKYAD</sequence>
<feature type="signal peptide" evidence="1">
    <location>
        <begin position="1"/>
        <end position="18"/>
    </location>
</feature>
<proteinExistence type="predicted"/>
<evidence type="ECO:0000313" key="2">
    <source>
        <dbReference type="EMBL" id="GAM41067.1"/>
    </source>
</evidence>
<reference evidence="3" key="1">
    <citation type="journal article" date="2015" name="Genome Announc.">
        <title>Draft genome sequence of Talaromyces cellulolyticus strain Y-94, a source of lignocellulosic biomass-degrading enzymes.</title>
        <authorList>
            <person name="Fujii T."/>
            <person name="Koike H."/>
            <person name="Sawayama S."/>
            <person name="Yano S."/>
            <person name="Inoue H."/>
        </authorList>
    </citation>
    <scope>NUCLEOTIDE SEQUENCE [LARGE SCALE GENOMIC DNA]</scope>
    <source>
        <strain evidence="3">Y-94</strain>
    </source>
</reference>
<name>A0A6V8HGT6_TALPI</name>
<evidence type="ECO:0000313" key="3">
    <source>
        <dbReference type="Proteomes" id="UP000053095"/>
    </source>
</evidence>
<protein>
    <recommendedName>
        <fullName evidence="4">Hydrophobin</fullName>
    </recommendedName>
</protein>
<keyword evidence="1" id="KW-0732">Signal</keyword>
<organism evidence="2 3">
    <name type="scientific">Talaromyces pinophilus</name>
    <name type="common">Penicillium pinophilum</name>
    <dbReference type="NCBI Taxonomy" id="128442"/>
    <lineage>
        <taxon>Eukaryota</taxon>
        <taxon>Fungi</taxon>
        <taxon>Dikarya</taxon>
        <taxon>Ascomycota</taxon>
        <taxon>Pezizomycotina</taxon>
        <taxon>Eurotiomycetes</taxon>
        <taxon>Eurotiomycetidae</taxon>
        <taxon>Eurotiales</taxon>
        <taxon>Trichocomaceae</taxon>
        <taxon>Talaromyces</taxon>
        <taxon>Talaromyces sect. Talaromyces</taxon>
    </lineage>
</organism>
<dbReference type="Proteomes" id="UP000053095">
    <property type="component" value="Unassembled WGS sequence"/>
</dbReference>
<accession>A0A6V8HGT6</accession>
<evidence type="ECO:0000256" key="1">
    <source>
        <dbReference type="SAM" id="SignalP"/>
    </source>
</evidence>
<evidence type="ECO:0008006" key="4">
    <source>
        <dbReference type="Google" id="ProtNLM"/>
    </source>
</evidence>